<evidence type="ECO:0000256" key="11">
    <source>
        <dbReference type="ARBA" id="ARBA00023136"/>
    </source>
</evidence>
<feature type="transmembrane region" description="Helical" evidence="17">
    <location>
        <begin position="41"/>
        <end position="61"/>
    </location>
</feature>
<evidence type="ECO:0000256" key="4">
    <source>
        <dbReference type="ARBA" id="ARBA00021581"/>
    </source>
</evidence>
<evidence type="ECO:0000256" key="14">
    <source>
        <dbReference type="ARBA" id="ARBA00032707"/>
    </source>
</evidence>
<keyword evidence="11 17" id="KW-0472">Membrane</keyword>
<dbReference type="EC" id="3.6.1.27" evidence="3 17"/>
<keyword evidence="8 17" id="KW-0133">Cell shape</keyword>
<dbReference type="InterPro" id="IPR003824">
    <property type="entry name" value="UppP"/>
</dbReference>
<comment type="miscellaneous">
    <text evidence="17">Bacitracin is thought to be involved in the inhibition of peptidoglycan synthesis by sequestering undecaprenyl diphosphate, thereby reducing the pool of lipid carrier available.</text>
</comment>
<evidence type="ECO:0000256" key="13">
    <source>
        <dbReference type="ARBA" id="ARBA00023316"/>
    </source>
</evidence>
<protein>
    <recommendedName>
        <fullName evidence="4 17">Undecaprenyl-diphosphatase</fullName>
        <ecNumber evidence="3 17">3.6.1.27</ecNumber>
    </recommendedName>
    <alternativeName>
        <fullName evidence="15 17">Bacitracin resistance protein</fullName>
    </alternativeName>
    <alternativeName>
        <fullName evidence="14 17">Undecaprenyl pyrophosphate phosphatase</fullName>
    </alternativeName>
</protein>
<evidence type="ECO:0000256" key="1">
    <source>
        <dbReference type="ARBA" id="ARBA00004651"/>
    </source>
</evidence>
<organism evidence="18 19">
    <name type="scientific">Subtercola boreus</name>
    <dbReference type="NCBI Taxonomy" id="120213"/>
    <lineage>
        <taxon>Bacteria</taxon>
        <taxon>Bacillati</taxon>
        <taxon>Actinomycetota</taxon>
        <taxon>Actinomycetes</taxon>
        <taxon>Micrococcales</taxon>
        <taxon>Microbacteriaceae</taxon>
        <taxon>Subtercola</taxon>
    </lineage>
</organism>
<evidence type="ECO:0000256" key="17">
    <source>
        <dbReference type="HAMAP-Rule" id="MF_01006"/>
    </source>
</evidence>
<evidence type="ECO:0000256" key="12">
    <source>
        <dbReference type="ARBA" id="ARBA00023251"/>
    </source>
</evidence>
<evidence type="ECO:0000256" key="3">
    <source>
        <dbReference type="ARBA" id="ARBA00012374"/>
    </source>
</evidence>
<keyword evidence="5 17" id="KW-1003">Cell membrane</keyword>
<evidence type="ECO:0000256" key="7">
    <source>
        <dbReference type="ARBA" id="ARBA00022801"/>
    </source>
</evidence>
<dbReference type="NCBIfam" id="TIGR00753">
    <property type="entry name" value="undec_PP_bacA"/>
    <property type="match status" value="1"/>
</dbReference>
<evidence type="ECO:0000256" key="2">
    <source>
        <dbReference type="ARBA" id="ARBA00010621"/>
    </source>
</evidence>
<keyword evidence="19" id="KW-1185">Reference proteome</keyword>
<evidence type="ECO:0000256" key="5">
    <source>
        <dbReference type="ARBA" id="ARBA00022475"/>
    </source>
</evidence>
<dbReference type="EMBL" id="NBWZ01000001">
    <property type="protein sequence ID" value="RFA09318.1"/>
    <property type="molecule type" value="Genomic_DNA"/>
</dbReference>
<evidence type="ECO:0000313" key="18">
    <source>
        <dbReference type="EMBL" id="RFA09318.1"/>
    </source>
</evidence>
<evidence type="ECO:0000256" key="6">
    <source>
        <dbReference type="ARBA" id="ARBA00022692"/>
    </source>
</evidence>
<comment type="subcellular location">
    <subcellularLocation>
        <location evidence="1 17">Cell membrane</location>
        <topology evidence="1 17">Multi-pass membrane protein</topology>
    </subcellularLocation>
</comment>
<name>A0A3E0VIM3_9MICO</name>
<dbReference type="Pfam" id="PF02673">
    <property type="entry name" value="BacA"/>
    <property type="match status" value="1"/>
</dbReference>
<dbReference type="PANTHER" id="PTHR30622:SF4">
    <property type="entry name" value="UNDECAPRENYL-DIPHOSPHATASE"/>
    <property type="match status" value="1"/>
</dbReference>
<evidence type="ECO:0000313" key="19">
    <source>
        <dbReference type="Proteomes" id="UP000256486"/>
    </source>
</evidence>
<accession>A0A3E0VIM3</accession>
<dbReference type="AlphaFoldDB" id="A0A3E0VIM3"/>
<feature type="transmembrane region" description="Helical" evidence="17">
    <location>
        <begin position="118"/>
        <end position="137"/>
    </location>
</feature>
<dbReference type="GO" id="GO:0009252">
    <property type="term" value="P:peptidoglycan biosynthetic process"/>
    <property type="evidence" value="ECO:0007669"/>
    <property type="project" value="UniProtKB-KW"/>
</dbReference>
<evidence type="ECO:0000256" key="10">
    <source>
        <dbReference type="ARBA" id="ARBA00022989"/>
    </source>
</evidence>
<gene>
    <name evidence="17" type="primary">uppP</name>
    <name evidence="18" type="ORF">B7R54_08800</name>
</gene>
<dbReference type="NCBIfam" id="NF001392">
    <property type="entry name" value="PRK00281.2-1"/>
    <property type="match status" value="1"/>
</dbReference>
<dbReference type="Proteomes" id="UP000256486">
    <property type="component" value="Unassembled WGS sequence"/>
</dbReference>
<keyword evidence="12 17" id="KW-0046">Antibiotic resistance</keyword>
<comment type="catalytic activity">
    <reaction evidence="16 17">
        <text>di-trans,octa-cis-undecaprenyl diphosphate + H2O = di-trans,octa-cis-undecaprenyl phosphate + phosphate + H(+)</text>
        <dbReference type="Rhea" id="RHEA:28094"/>
        <dbReference type="ChEBI" id="CHEBI:15377"/>
        <dbReference type="ChEBI" id="CHEBI:15378"/>
        <dbReference type="ChEBI" id="CHEBI:43474"/>
        <dbReference type="ChEBI" id="CHEBI:58405"/>
        <dbReference type="ChEBI" id="CHEBI:60392"/>
        <dbReference type="EC" id="3.6.1.27"/>
    </reaction>
</comment>
<proteinExistence type="inferred from homology"/>
<feature type="transmembrane region" description="Helical" evidence="17">
    <location>
        <begin position="263"/>
        <end position="283"/>
    </location>
</feature>
<dbReference type="RefSeq" id="WP_116414712.1">
    <property type="nucleotide sequence ID" value="NZ_NBWZ01000001.1"/>
</dbReference>
<keyword evidence="9 17" id="KW-0573">Peptidoglycan synthesis</keyword>
<evidence type="ECO:0000256" key="9">
    <source>
        <dbReference type="ARBA" id="ARBA00022984"/>
    </source>
</evidence>
<comment type="similarity">
    <text evidence="2 17">Belongs to the UppP family.</text>
</comment>
<comment type="caution">
    <text evidence="18">The sequence shown here is derived from an EMBL/GenBank/DDBJ whole genome shotgun (WGS) entry which is preliminary data.</text>
</comment>
<sequence>MEFLQAIILGLVQGLTEFLPISSSAHIKIVGELIGAGGDPGAAFTAIIQLGTEAAVLVFFWRDVVRIVSKWAKSLVGRVPRNDPDARMGWLIIIGSLPIVILGLIFQNQIETSLRSLWLVAGTLIVFGILLGVADAVGSKKRRLKEITYPQGIVYGLAQSLALIPGVSRSGGTITAGLLMGFERKAAARYSFLLAMPAVFGSGLYQLYKSIKEPCVSAAAGCTPEIFNGVETGVATVVAFVVGLVVIAFFMNYISRRSFLPFVIYRIALGIVLIVLLATNTIAA</sequence>
<feature type="transmembrane region" description="Helical" evidence="17">
    <location>
        <begin position="233"/>
        <end position="251"/>
    </location>
</feature>
<dbReference type="GO" id="GO:0005886">
    <property type="term" value="C:plasma membrane"/>
    <property type="evidence" value="ECO:0007669"/>
    <property type="project" value="UniProtKB-SubCell"/>
</dbReference>
<evidence type="ECO:0000256" key="16">
    <source>
        <dbReference type="ARBA" id="ARBA00047594"/>
    </source>
</evidence>
<keyword evidence="13 17" id="KW-0961">Cell wall biogenesis/degradation</keyword>
<comment type="function">
    <text evidence="17">Catalyzes the dephosphorylation of undecaprenyl diphosphate (UPP). Confers resistance to bacitracin.</text>
</comment>
<reference evidence="18 19" key="1">
    <citation type="submission" date="2017-04" db="EMBL/GenBank/DDBJ databases">
        <title>Comparative genome analysis of Subtercola boreus.</title>
        <authorList>
            <person name="Cho Y.-J."/>
            <person name="Cho A."/>
            <person name="Kim O.-S."/>
            <person name="Lee J.-I."/>
        </authorList>
    </citation>
    <scope>NUCLEOTIDE SEQUENCE [LARGE SCALE GENOMIC DNA]</scope>
    <source>
        <strain evidence="18 19">K300</strain>
    </source>
</reference>
<keyword evidence="10 17" id="KW-1133">Transmembrane helix</keyword>
<keyword evidence="7 17" id="KW-0378">Hydrolase</keyword>
<dbReference type="GO" id="GO:0046677">
    <property type="term" value="P:response to antibiotic"/>
    <property type="evidence" value="ECO:0007669"/>
    <property type="project" value="UniProtKB-UniRule"/>
</dbReference>
<evidence type="ECO:0000256" key="8">
    <source>
        <dbReference type="ARBA" id="ARBA00022960"/>
    </source>
</evidence>
<dbReference type="GO" id="GO:0071555">
    <property type="term" value="P:cell wall organization"/>
    <property type="evidence" value="ECO:0007669"/>
    <property type="project" value="UniProtKB-KW"/>
</dbReference>
<dbReference type="GO" id="GO:0008360">
    <property type="term" value="P:regulation of cell shape"/>
    <property type="evidence" value="ECO:0007669"/>
    <property type="project" value="UniProtKB-KW"/>
</dbReference>
<dbReference type="OrthoDB" id="9808289at2"/>
<dbReference type="GO" id="GO:0050380">
    <property type="term" value="F:undecaprenyl-diphosphatase activity"/>
    <property type="evidence" value="ECO:0007669"/>
    <property type="project" value="UniProtKB-UniRule"/>
</dbReference>
<feature type="transmembrane region" description="Helical" evidence="17">
    <location>
        <begin position="88"/>
        <end position="106"/>
    </location>
</feature>
<keyword evidence="6 17" id="KW-0812">Transmembrane</keyword>
<dbReference type="HAMAP" id="MF_01006">
    <property type="entry name" value="Undec_diphosphatase"/>
    <property type="match status" value="1"/>
</dbReference>
<evidence type="ECO:0000256" key="15">
    <source>
        <dbReference type="ARBA" id="ARBA00032932"/>
    </source>
</evidence>
<feature type="transmembrane region" description="Helical" evidence="17">
    <location>
        <begin position="190"/>
        <end position="208"/>
    </location>
</feature>
<dbReference type="PANTHER" id="PTHR30622">
    <property type="entry name" value="UNDECAPRENYL-DIPHOSPHATASE"/>
    <property type="match status" value="1"/>
</dbReference>